<feature type="compositionally biased region" description="Polar residues" evidence="9">
    <location>
        <begin position="82"/>
        <end position="91"/>
    </location>
</feature>
<feature type="compositionally biased region" description="Acidic residues" evidence="9">
    <location>
        <begin position="343"/>
        <end position="354"/>
    </location>
</feature>
<dbReference type="GO" id="GO:0003876">
    <property type="term" value="F:AMP deaminase activity"/>
    <property type="evidence" value="ECO:0007669"/>
    <property type="project" value="UniProtKB-EC"/>
</dbReference>
<evidence type="ECO:0000256" key="2">
    <source>
        <dbReference type="ARBA" id="ARBA00004955"/>
    </source>
</evidence>
<feature type="compositionally biased region" description="Basic and acidic residues" evidence="9">
    <location>
        <begin position="355"/>
        <end position="377"/>
    </location>
</feature>
<dbReference type="eggNOG" id="KOG1096">
    <property type="taxonomic scope" value="Eukaryota"/>
</dbReference>
<dbReference type="FunFam" id="3.20.20.140:FF:000035">
    <property type="entry name" value="Probable amp deaminase"/>
    <property type="match status" value="1"/>
</dbReference>
<accession>A0A023B415</accession>
<evidence type="ECO:0000256" key="6">
    <source>
        <dbReference type="ARBA" id="ARBA00022801"/>
    </source>
</evidence>
<dbReference type="NCBIfam" id="TIGR01429">
    <property type="entry name" value="AMP_deaminase"/>
    <property type="match status" value="1"/>
</dbReference>
<feature type="compositionally biased region" description="Basic and acidic residues" evidence="9">
    <location>
        <begin position="504"/>
        <end position="514"/>
    </location>
</feature>
<feature type="region of interest" description="Disordered" evidence="9">
    <location>
        <begin position="320"/>
        <end position="447"/>
    </location>
</feature>
<keyword evidence="6 10" id="KW-0378">Hydrolase</keyword>
<name>A0A023B415_GRENI</name>
<feature type="compositionally biased region" description="Basic and acidic residues" evidence="9">
    <location>
        <begin position="178"/>
        <end position="210"/>
    </location>
</feature>
<dbReference type="InterPro" id="IPR006329">
    <property type="entry name" value="AMPD"/>
</dbReference>
<sequence>MGVSLQASEGSEEDDRSSFGRRMSNEQIAAYRDQLSRRNWRPQQSAVTVISEETESSNVPGEHGEETRDSISIHLKELVRQSTSDLRSATHSAERAPPSTNSKQKWNTLSVTSAHADHFSEADYAGIVPTVPAPPVTPVSAKDTCIFPVDVPSRQHDARPYDAKSYEAKLYDAKSVEAKSQDGSKVQDTRLQDPRLHDTRLHELTTDGRSSKGSYIGLLPPKQYTRLVLPSDELALRASRSEENVRAVKMISSALMLRSEFVEPYRYYDSPCVLPPVTHASDPWGSREPRFCPENAPVLENLRGYVTIEGGVVRVYTDLCPESTPRSRGETRPDFGPVHGEANDGEVNDGEVNDGEVKDGEVKDGEGIEAEKKDGGRNDGLITDDVASKTVQVPETESDDVGAAQTDGSAERHASVIAEPASQSSMSFATPVGETPVGEPEQVQNGEKVRSPIAISVTHHKDDGQVEVLDSGWYGDEFVRKEAGCGGKCDPKCGPMSAPGSRSRRLEEGVRGDTDVTPTVCSGRGPELPLVAGGSGEEYKSIIELTGGHLPSVDEYLMHLKQLMKVVQDPACKSVCYQRLKYLEEKFSFHLLFNGPDEQEEVRNNNHRDFYNVRKVDTHVHHSACMTQKHLLRFIRRKYRTAADEVVCKTAGGEELTLRKLFEEQIGLTAWETSIDHLDVHAMNSCFHRFDLFNSKYNPFGAAMLREVFLKTDNFIGGRYLAELTQEVIEDLEAAKYQQVEWRVSIYGHSPNEWVKLARWMLNNKLHSKRVRWVIQVPRLYHVYRARNKVKSMEGFLSNVFRPVIEAVLKPRDHPEIFEMLRQTVAWDSVDDESVVSKFTMAGGELPDPKDWVHEDNPPYAYWAYYMYANIRTLNVLLQARGLNPMPFRPHCGEAGSISHLASAGLLADGINHGIMLRKSPVLQYLYYCWQIGLAMSPLSNNALFHEITKSPFVTFFKIGLNVSLSSDDPLMFHFTDEALLEEYSVCAHLWKLSPVDLCEVARNSVLQSNFEPQFKRHWIGAHYLKKGAKGNDIRATNVPGIRLAYREEALKEELKYLRDVVMVTTN</sequence>
<keyword evidence="11" id="KW-1185">Reference proteome</keyword>
<comment type="cofactor">
    <cofactor evidence="1">
        <name>Zn(2+)</name>
        <dbReference type="ChEBI" id="CHEBI:29105"/>
    </cofactor>
</comment>
<evidence type="ECO:0000256" key="7">
    <source>
        <dbReference type="ARBA" id="ARBA00022833"/>
    </source>
</evidence>
<dbReference type="InterPro" id="IPR006650">
    <property type="entry name" value="A/AMP_deam_AS"/>
</dbReference>
<keyword evidence="5" id="KW-0479">Metal-binding</keyword>
<keyword evidence="8" id="KW-0546">Nucleotide metabolism</keyword>
<dbReference type="SUPFAM" id="SSF51556">
    <property type="entry name" value="Metallo-dependent hydrolases"/>
    <property type="match status" value="1"/>
</dbReference>
<evidence type="ECO:0000256" key="4">
    <source>
        <dbReference type="ARBA" id="ARBA00012775"/>
    </source>
</evidence>
<dbReference type="AlphaFoldDB" id="A0A023B415"/>
<dbReference type="EMBL" id="AFNH02000787">
    <property type="protein sequence ID" value="EZG56147.1"/>
    <property type="molecule type" value="Genomic_DNA"/>
</dbReference>
<dbReference type="Proteomes" id="UP000019763">
    <property type="component" value="Unassembled WGS sequence"/>
</dbReference>
<feature type="region of interest" description="Disordered" evidence="9">
    <location>
        <begin position="82"/>
        <end position="105"/>
    </location>
</feature>
<comment type="caution">
    <text evidence="10">The sequence shown here is derived from an EMBL/GenBank/DDBJ whole genome shotgun (WGS) entry which is preliminary data.</text>
</comment>
<evidence type="ECO:0000256" key="9">
    <source>
        <dbReference type="SAM" id="MobiDB-lite"/>
    </source>
</evidence>
<dbReference type="PANTHER" id="PTHR11359">
    <property type="entry name" value="AMP DEAMINASE"/>
    <property type="match status" value="1"/>
</dbReference>
<dbReference type="GO" id="GO:0032264">
    <property type="term" value="P:IMP salvage"/>
    <property type="evidence" value="ECO:0007669"/>
    <property type="project" value="UniProtKB-UniPathway"/>
</dbReference>
<evidence type="ECO:0000313" key="10">
    <source>
        <dbReference type="EMBL" id="EZG56147.1"/>
    </source>
</evidence>
<gene>
    <name evidence="10" type="ORF">GNI_105380</name>
</gene>
<dbReference type="GO" id="GO:0046033">
    <property type="term" value="P:AMP metabolic process"/>
    <property type="evidence" value="ECO:0007669"/>
    <property type="project" value="TreeGrafter"/>
</dbReference>
<evidence type="ECO:0000256" key="1">
    <source>
        <dbReference type="ARBA" id="ARBA00001947"/>
    </source>
</evidence>
<reference evidence="10" key="1">
    <citation type="submission" date="2013-12" db="EMBL/GenBank/DDBJ databases">
        <authorList>
            <person name="Omoto C.K."/>
            <person name="Sibley D."/>
            <person name="Venepally P."/>
            <person name="Hadjithomas M."/>
            <person name="Karamycheva S."/>
            <person name="Brunk B."/>
            <person name="Roos D."/>
            <person name="Caler E."/>
            <person name="Lorenzi H."/>
        </authorList>
    </citation>
    <scope>NUCLEOTIDE SEQUENCE</scope>
</reference>
<feature type="region of interest" description="Disordered" evidence="9">
    <location>
        <begin position="494"/>
        <end position="528"/>
    </location>
</feature>
<dbReference type="VEuPathDB" id="CryptoDB:GNI_105380"/>
<dbReference type="GO" id="GO:0005829">
    <property type="term" value="C:cytosol"/>
    <property type="evidence" value="ECO:0007669"/>
    <property type="project" value="TreeGrafter"/>
</dbReference>
<organism evidence="10 11">
    <name type="scientific">Gregarina niphandrodes</name>
    <name type="common">Septate eugregarine</name>
    <dbReference type="NCBI Taxonomy" id="110365"/>
    <lineage>
        <taxon>Eukaryota</taxon>
        <taxon>Sar</taxon>
        <taxon>Alveolata</taxon>
        <taxon>Apicomplexa</taxon>
        <taxon>Conoidasida</taxon>
        <taxon>Gregarinasina</taxon>
        <taxon>Eugregarinorida</taxon>
        <taxon>Gregarinidae</taxon>
        <taxon>Gregarina</taxon>
    </lineage>
</organism>
<dbReference type="GO" id="GO:0046872">
    <property type="term" value="F:metal ion binding"/>
    <property type="evidence" value="ECO:0007669"/>
    <property type="project" value="UniProtKB-KW"/>
</dbReference>
<dbReference type="UniPathway" id="UPA00591">
    <property type="reaction ID" value="UER00663"/>
</dbReference>
<dbReference type="Gene3D" id="4.10.800.20">
    <property type="match status" value="1"/>
</dbReference>
<comment type="similarity">
    <text evidence="3">Belongs to the metallo-dependent hydrolases superfamily. Adenosine and AMP deaminases family.</text>
</comment>
<evidence type="ECO:0000313" key="11">
    <source>
        <dbReference type="Proteomes" id="UP000019763"/>
    </source>
</evidence>
<dbReference type="PANTHER" id="PTHR11359:SF0">
    <property type="entry name" value="AMP DEAMINASE"/>
    <property type="match status" value="1"/>
</dbReference>
<dbReference type="FunFam" id="4.10.800.20:FF:000001">
    <property type="entry name" value="AMP deaminase"/>
    <property type="match status" value="1"/>
</dbReference>
<dbReference type="PROSITE" id="PS00485">
    <property type="entry name" value="A_DEAMINASE"/>
    <property type="match status" value="1"/>
</dbReference>
<keyword evidence="7" id="KW-0862">Zinc</keyword>
<dbReference type="RefSeq" id="XP_011131320.1">
    <property type="nucleotide sequence ID" value="XM_011133018.1"/>
</dbReference>
<feature type="region of interest" description="Disordered" evidence="9">
    <location>
        <begin position="178"/>
        <end position="215"/>
    </location>
</feature>
<evidence type="ECO:0000256" key="5">
    <source>
        <dbReference type="ARBA" id="ARBA00022723"/>
    </source>
</evidence>
<dbReference type="EC" id="3.5.4.6" evidence="4"/>
<dbReference type="GeneID" id="22913740"/>
<evidence type="ECO:0000256" key="8">
    <source>
        <dbReference type="ARBA" id="ARBA00023080"/>
    </source>
</evidence>
<dbReference type="Gene3D" id="3.20.20.140">
    <property type="entry name" value="Metal-dependent hydrolases"/>
    <property type="match status" value="1"/>
</dbReference>
<dbReference type="Pfam" id="PF19326">
    <property type="entry name" value="AMP_deaminase"/>
    <property type="match status" value="1"/>
</dbReference>
<protein>
    <recommendedName>
        <fullName evidence="4">AMP deaminase</fullName>
        <ecNumber evidence="4">3.5.4.6</ecNumber>
    </recommendedName>
</protein>
<dbReference type="OrthoDB" id="1723809at2759"/>
<evidence type="ECO:0000256" key="3">
    <source>
        <dbReference type="ARBA" id="ARBA00006676"/>
    </source>
</evidence>
<proteinExistence type="inferred from homology"/>
<feature type="region of interest" description="Disordered" evidence="9">
    <location>
        <begin position="1"/>
        <end position="70"/>
    </location>
</feature>
<dbReference type="InterPro" id="IPR032466">
    <property type="entry name" value="Metal_Hydrolase"/>
</dbReference>
<comment type="pathway">
    <text evidence="2">Purine metabolism; IMP biosynthesis via salvage pathway; IMP from AMP: step 1/1.</text>
</comment>